<evidence type="ECO:0000313" key="2">
    <source>
        <dbReference type="EMBL" id="AKM33346.1"/>
    </source>
</evidence>
<dbReference type="AlphaFoldDB" id="A0A0H3X3J8"/>
<evidence type="ECO:0000313" key="3">
    <source>
        <dbReference type="Proteomes" id="UP000035651"/>
    </source>
</evidence>
<gene>
    <name evidence="2" type="ORF">AB870_24465</name>
</gene>
<keyword evidence="3" id="KW-1185">Reference proteome</keyword>
<proteinExistence type="predicted"/>
<name>A0A0H3X3J8_9BURK</name>
<dbReference type="Proteomes" id="UP000035651">
    <property type="component" value="Plasmid pPF72-1"/>
</dbReference>
<geneLocation type="plasmid" evidence="2 3">
    <name>pPF72-1</name>
</geneLocation>
<accession>A0A0H3X3J8</accession>
<dbReference type="EMBL" id="CP011808">
    <property type="protein sequence ID" value="AKM33346.1"/>
    <property type="molecule type" value="Genomic_DNA"/>
</dbReference>
<dbReference type="PATRIC" id="fig|656179.3.peg.5255"/>
<organism evidence="2 3">
    <name type="scientific">Pandoraea faecigallinarum</name>
    <dbReference type="NCBI Taxonomy" id="656179"/>
    <lineage>
        <taxon>Bacteria</taxon>
        <taxon>Pseudomonadati</taxon>
        <taxon>Pseudomonadota</taxon>
        <taxon>Betaproteobacteria</taxon>
        <taxon>Burkholderiales</taxon>
        <taxon>Burkholderiaceae</taxon>
        <taxon>Pandoraea</taxon>
    </lineage>
</organism>
<reference evidence="2" key="1">
    <citation type="submission" date="2016-06" db="EMBL/GenBank/DDBJ databases">
        <title>Complete Genome Sequence of Pandoraea faecigallinarum DSM-23572.</title>
        <authorList>
            <person name="Yong D."/>
            <person name="Ee R."/>
            <person name="Lim Y.-L."/>
            <person name="Yin W.-F."/>
            <person name="Chan K.-G."/>
        </authorList>
    </citation>
    <scope>NUCLEOTIDE SEQUENCE</scope>
    <source>
        <strain evidence="2">DSM 23572</strain>
        <plasmid evidence="2">pPF72-1</plasmid>
    </source>
</reference>
<feature type="region of interest" description="Disordered" evidence="1">
    <location>
        <begin position="1"/>
        <end position="23"/>
    </location>
</feature>
<dbReference type="KEGG" id="pfg:AB870_24465"/>
<protein>
    <submittedName>
        <fullName evidence="2">Uncharacterized protein</fullName>
    </submittedName>
</protein>
<sequence length="61" mass="6784">MPAPHLDALAPQQTSQHARSRERELKMQLVDTTHQAAIPDIADPTVIIAIHGWQCVNYGLQ</sequence>
<keyword evidence="2" id="KW-0614">Plasmid</keyword>
<evidence type="ECO:0000256" key="1">
    <source>
        <dbReference type="SAM" id="MobiDB-lite"/>
    </source>
</evidence>